<dbReference type="EMBL" id="JAAQPF010000206">
    <property type="protein sequence ID" value="KAF5710993.1"/>
    <property type="molecule type" value="Genomic_DNA"/>
</dbReference>
<evidence type="ECO:0000256" key="1">
    <source>
        <dbReference type="ARBA" id="ARBA00011073"/>
    </source>
</evidence>
<gene>
    <name evidence="8" type="ORF">FGLOB1_5217</name>
</gene>
<evidence type="ECO:0000256" key="2">
    <source>
        <dbReference type="ARBA" id="ARBA00022670"/>
    </source>
</evidence>
<feature type="active site" description="Charge relay system" evidence="5">
    <location>
        <position position="90"/>
    </location>
</feature>
<comment type="caution">
    <text evidence="8">The sequence shown here is derived from an EMBL/GenBank/DDBJ whole genome shotgun (WGS) entry which is preliminary data.</text>
</comment>
<evidence type="ECO:0000256" key="5">
    <source>
        <dbReference type="PROSITE-ProRule" id="PRU01240"/>
    </source>
</evidence>
<protein>
    <submittedName>
        <fullName evidence="8">Cuticle-degrading protease</fullName>
    </submittedName>
</protein>
<dbReference type="GO" id="GO:0006508">
    <property type="term" value="P:proteolysis"/>
    <property type="evidence" value="ECO:0007669"/>
    <property type="project" value="UniProtKB-KW"/>
</dbReference>
<dbReference type="PROSITE" id="PS51892">
    <property type="entry name" value="SUBTILASE"/>
    <property type="match status" value="1"/>
</dbReference>
<feature type="active site" description="Charge relay system" evidence="5">
    <location>
        <position position="278"/>
    </location>
</feature>
<dbReference type="PRINTS" id="PR00723">
    <property type="entry name" value="SUBTILISIN"/>
</dbReference>
<keyword evidence="4 5" id="KW-0720">Serine protease</keyword>
<dbReference type="InterPro" id="IPR036852">
    <property type="entry name" value="Peptidase_S8/S53_dom_sf"/>
</dbReference>
<dbReference type="PANTHER" id="PTHR43806">
    <property type="entry name" value="PEPTIDASE S8"/>
    <property type="match status" value="1"/>
</dbReference>
<sequence>MGSSMTEKRGISALSRKCKQVLRMVLCSRQLPPTSEAITCRPEVTPESESQLNVPSNLARVSQGNSRADSSRQYHHDANAGSCAYVYILDSGINVSHTEFSGRALYGANFIPGKPDCDETGHGTRMASIIGGETYGVAKDCTMISVKTTNKGKGKMSYITETIHWVIRDAASRGVSDRSVINISTGGPHNASVNHAVEEATNAGITVVVSAGNDARSACGQSPASAIAAITVAATGPDDRRRPSSNYGPSVDIFAPGFRVPVASWSVDNGPEYSSGTSAAAAHVSGLAAYFITNKNLRGFKAVRRRILRAALQGVVKDTRGSGNRLASKCALRDLLFKQRR</sequence>
<keyword evidence="9" id="KW-1185">Reference proteome</keyword>
<dbReference type="SUPFAM" id="SSF52743">
    <property type="entry name" value="Subtilisin-like"/>
    <property type="match status" value="1"/>
</dbReference>
<evidence type="ECO:0000259" key="7">
    <source>
        <dbReference type="Pfam" id="PF00082"/>
    </source>
</evidence>
<feature type="domain" description="Peptidase S8/S53" evidence="7">
    <location>
        <begin position="85"/>
        <end position="311"/>
    </location>
</feature>
<evidence type="ECO:0000313" key="8">
    <source>
        <dbReference type="EMBL" id="KAF5710993.1"/>
    </source>
</evidence>
<dbReference type="CDD" id="cd04077">
    <property type="entry name" value="Peptidases_S8_PCSK9_ProteinaseK_like"/>
    <property type="match status" value="1"/>
</dbReference>
<feature type="compositionally biased region" description="Polar residues" evidence="6">
    <location>
        <begin position="47"/>
        <end position="68"/>
    </location>
</feature>
<evidence type="ECO:0000256" key="3">
    <source>
        <dbReference type="ARBA" id="ARBA00022801"/>
    </source>
</evidence>
<dbReference type="GO" id="GO:0004252">
    <property type="term" value="F:serine-type endopeptidase activity"/>
    <property type="evidence" value="ECO:0007669"/>
    <property type="project" value="UniProtKB-UniRule"/>
</dbReference>
<evidence type="ECO:0000313" key="9">
    <source>
        <dbReference type="Proteomes" id="UP000532311"/>
    </source>
</evidence>
<dbReference type="PROSITE" id="PS00136">
    <property type="entry name" value="SUBTILASE_ASP"/>
    <property type="match status" value="1"/>
</dbReference>
<feature type="active site" description="Charge relay system" evidence="5">
    <location>
        <position position="122"/>
    </location>
</feature>
<dbReference type="InterPro" id="IPR015500">
    <property type="entry name" value="Peptidase_S8_subtilisin-rel"/>
</dbReference>
<dbReference type="InterPro" id="IPR050131">
    <property type="entry name" value="Peptidase_S8_subtilisin-like"/>
</dbReference>
<dbReference type="InterPro" id="IPR023827">
    <property type="entry name" value="Peptidase_S8_Asp-AS"/>
</dbReference>
<accession>A0A8H5YE89</accession>
<dbReference type="AlphaFoldDB" id="A0A8H5YE89"/>
<keyword evidence="3 5" id="KW-0378">Hydrolase</keyword>
<comment type="similarity">
    <text evidence="1 5">Belongs to the peptidase S8 family.</text>
</comment>
<dbReference type="Gene3D" id="3.40.50.200">
    <property type="entry name" value="Peptidase S8/S53 domain"/>
    <property type="match status" value="1"/>
</dbReference>
<evidence type="ECO:0000256" key="6">
    <source>
        <dbReference type="SAM" id="MobiDB-lite"/>
    </source>
</evidence>
<reference evidence="8 9" key="1">
    <citation type="submission" date="2020-05" db="EMBL/GenBank/DDBJ databases">
        <title>Identification and distribution of gene clusters putatively required for synthesis of sphingolipid metabolism inhibitors in phylogenetically diverse species of the filamentous fungus Fusarium.</title>
        <authorList>
            <person name="Kim H.-S."/>
            <person name="Busman M."/>
            <person name="Brown D.W."/>
            <person name="Divon H."/>
            <person name="Uhlig S."/>
            <person name="Proctor R.H."/>
        </authorList>
    </citation>
    <scope>NUCLEOTIDE SEQUENCE [LARGE SCALE GENOMIC DNA]</scope>
    <source>
        <strain evidence="8 9">NRRL 26131</strain>
    </source>
</reference>
<dbReference type="Proteomes" id="UP000532311">
    <property type="component" value="Unassembled WGS sequence"/>
</dbReference>
<evidence type="ECO:0000256" key="4">
    <source>
        <dbReference type="ARBA" id="ARBA00022825"/>
    </source>
</evidence>
<organism evidence="8 9">
    <name type="scientific">Fusarium globosum</name>
    <dbReference type="NCBI Taxonomy" id="78864"/>
    <lineage>
        <taxon>Eukaryota</taxon>
        <taxon>Fungi</taxon>
        <taxon>Dikarya</taxon>
        <taxon>Ascomycota</taxon>
        <taxon>Pezizomycotina</taxon>
        <taxon>Sordariomycetes</taxon>
        <taxon>Hypocreomycetidae</taxon>
        <taxon>Hypocreales</taxon>
        <taxon>Nectriaceae</taxon>
        <taxon>Fusarium</taxon>
        <taxon>Fusarium fujikuroi species complex</taxon>
    </lineage>
</organism>
<dbReference type="PANTHER" id="PTHR43806:SF11">
    <property type="entry name" value="CEREVISIN-RELATED"/>
    <property type="match status" value="1"/>
</dbReference>
<dbReference type="Pfam" id="PF00082">
    <property type="entry name" value="Peptidase_S8"/>
    <property type="match status" value="1"/>
</dbReference>
<dbReference type="InterPro" id="IPR000209">
    <property type="entry name" value="Peptidase_S8/S53_dom"/>
</dbReference>
<dbReference type="InterPro" id="IPR034193">
    <property type="entry name" value="PCSK9_ProteinaseK-like"/>
</dbReference>
<name>A0A8H5YE89_9HYPO</name>
<keyword evidence="2 5" id="KW-0645">Protease</keyword>
<feature type="region of interest" description="Disordered" evidence="6">
    <location>
        <begin position="43"/>
        <end position="73"/>
    </location>
</feature>
<proteinExistence type="inferred from homology"/>